<dbReference type="Proteomes" id="UP001153069">
    <property type="component" value="Unassembled WGS sequence"/>
</dbReference>
<comment type="caution">
    <text evidence="13">The sequence shown here is derived from an EMBL/GenBank/DDBJ whole genome shotgun (WGS) entry which is preliminary data.</text>
</comment>
<keyword evidence="6" id="KW-0915">Sodium</keyword>
<sequence>MSNEAILGSALNEASTAIITVKDEEPFIVFFRCMLYLLALYVAGDIVCGKILRVIPPLVGHIGMGILLGPNGYDFVPSSMVAAWPILGELGLVLMLCQAGLEMDFQVLRAVGPRGAFMALVGSILPTLIGFLLSFYVLELPHESALAVGCSFGPTSAGIALNVLQPCGILKTALGQLIVAIAIVDDIIALVVLSQLKALTADEISASAIAIPIVSALLWLFAGGAVALYVMPIVLSKLTILERNVLTRCASRDTSKQEDNSHHSANSQTQDHYEKPMTSLQLTHIVILLFALLPATYYSQASHLLGAFLAGLSACQQPQAANAYNGELGKIVTWLMRIFFGAFIAFAIPVQLFRDRQVFGTGCLLALSLLGKIMTGPLLTPVHLPQPKTQQAGDGSVTSTTSNGQTSDRCCFDDQHTRDCFVVGFSMAGEAEFAMLVAGFGFSEGLLDEEIYASTVFAILLSTILSPVLLRLTLAFLNVEQQDNNDECDDDQSSCHGLSSNTPVNTTVVSNGDENPADNDVGIEVVDMERSHETKEKPWHKTLFE</sequence>
<dbReference type="GO" id="GO:0015297">
    <property type="term" value="F:antiporter activity"/>
    <property type="evidence" value="ECO:0007669"/>
    <property type="project" value="UniProtKB-KW"/>
</dbReference>
<keyword evidence="3" id="KW-0050">Antiport</keyword>
<dbReference type="Pfam" id="PF00999">
    <property type="entry name" value="Na_H_Exchanger"/>
    <property type="match status" value="2"/>
</dbReference>
<feature type="transmembrane region" description="Helical" evidence="11">
    <location>
        <begin position="451"/>
        <end position="470"/>
    </location>
</feature>
<feature type="region of interest" description="Disordered" evidence="10">
    <location>
        <begin position="252"/>
        <end position="272"/>
    </location>
</feature>
<evidence type="ECO:0000259" key="12">
    <source>
        <dbReference type="Pfam" id="PF00999"/>
    </source>
</evidence>
<dbReference type="InterPro" id="IPR006153">
    <property type="entry name" value="Cation/H_exchanger_TM"/>
</dbReference>
<organism evidence="13 14">
    <name type="scientific">Seminavis robusta</name>
    <dbReference type="NCBI Taxonomy" id="568900"/>
    <lineage>
        <taxon>Eukaryota</taxon>
        <taxon>Sar</taxon>
        <taxon>Stramenopiles</taxon>
        <taxon>Ochrophyta</taxon>
        <taxon>Bacillariophyta</taxon>
        <taxon>Bacillariophyceae</taxon>
        <taxon>Bacillariophycidae</taxon>
        <taxon>Naviculales</taxon>
        <taxon>Naviculaceae</taxon>
        <taxon>Seminavis</taxon>
    </lineage>
</organism>
<feature type="compositionally biased region" description="Polar residues" evidence="10">
    <location>
        <begin position="496"/>
        <end position="513"/>
    </location>
</feature>
<name>A0A9N8HQ44_9STRA</name>
<evidence type="ECO:0000256" key="9">
    <source>
        <dbReference type="ARBA" id="ARBA00023201"/>
    </source>
</evidence>
<feature type="transmembrane region" description="Helical" evidence="11">
    <location>
        <begin position="144"/>
        <end position="164"/>
    </location>
</feature>
<feature type="compositionally biased region" description="Basic and acidic residues" evidence="10">
    <location>
        <begin position="252"/>
        <end position="262"/>
    </location>
</feature>
<dbReference type="Gene3D" id="1.20.1530.20">
    <property type="match status" value="1"/>
</dbReference>
<dbReference type="EMBL" id="CAICTM010001130">
    <property type="protein sequence ID" value="CAB9520765.1"/>
    <property type="molecule type" value="Genomic_DNA"/>
</dbReference>
<dbReference type="PANTHER" id="PTHR43562:SF3">
    <property type="entry name" value="SODIUM ION_PROTON EXCHANGER (EUROFUNG)"/>
    <property type="match status" value="1"/>
</dbReference>
<feature type="transmembrane region" description="Helical" evidence="11">
    <location>
        <begin position="176"/>
        <end position="196"/>
    </location>
</feature>
<dbReference type="InterPro" id="IPR038770">
    <property type="entry name" value="Na+/solute_symporter_sf"/>
</dbReference>
<keyword evidence="2" id="KW-0813">Transport</keyword>
<evidence type="ECO:0000256" key="11">
    <source>
        <dbReference type="SAM" id="Phobius"/>
    </source>
</evidence>
<feature type="domain" description="Cation/H+ exchanger transmembrane" evidence="12">
    <location>
        <begin position="281"/>
        <end position="469"/>
    </location>
</feature>
<dbReference type="GO" id="GO:1902600">
    <property type="term" value="P:proton transmembrane transport"/>
    <property type="evidence" value="ECO:0007669"/>
    <property type="project" value="InterPro"/>
</dbReference>
<keyword evidence="14" id="KW-1185">Reference proteome</keyword>
<dbReference type="GO" id="GO:0016020">
    <property type="term" value="C:membrane"/>
    <property type="evidence" value="ECO:0007669"/>
    <property type="project" value="UniProtKB-SubCell"/>
</dbReference>
<keyword evidence="5 11" id="KW-1133">Transmembrane helix</keyword>
<accession>A0A9N8HQ44</accession>
<keyword evidence="9" id="KW-0739">Sodium transport</keyword>
<feature type="transmembrane region" description="Helical" evidence="11">
    <location>
        <begin position="75"/>
        <end position="96"/>
    </location>
</feature>
<feature type="transmembrane region" description="Helical" evidence="11">
    <location>
        <begin position="208"/>
        <end position="235"/>
    </location>
</feature>
<feature type="transmembrane region" description="Helical" evidence="11">
    <location>
        <begin position="117"/>
        <end position="138"/>
    </location>
</feature>
<evidence type="ECO:0000313" key="13">
    <source>
        <dbReference type="EMBL" id="CAB9520765.1"/>
    </source>
</evidence>
<protein>
    <submittedName>
        <fullName evidence="13">Na(+)/H</fullName>
    </submittedName>
</protein>
<feature type="domain" description="Cation/H+ exchanger transmembrane" evidence="12">
    <location>
        <begin position="44"/>
        <end position="241"/>
    </location>
</feature>
<feature type="transmembrane region" description="Helical" evidence="11">
    <location>
        <begin position="51"/>
        <end position="69"/>
    </location>
</feature>
<evidence type="ECO:0000313" key="14">
    <source>
        <dbReference type="Proteomes" id="UP001153069"/>
    </source>
</evidence>
<dbReference type="GO" id="GO:0006814">
    <property type="term" value="P:sodium ion transport"/>
    <property type="evidence" value="ECO:0007669"/>
    <property type="project" value="UniProtKB-KW"/>
</dbReference>
<evidence type="ECO:0000256" key="1">
    <source>
        <dbReference type="ARBA" id="ARBA00004141"/>
    </source>
</evidence>
<dbReference type="OrthoDB" id="1288932at2759"/>
<feature type="region of interest" description="Disordered" evidence="10">
    <location>
        <begin position="486"/>
        <end position="520"/>
    </location>
</feature>
<gene>
    <name evidence="13" type="ORF">SEMRO_1132_G244750.1</name>
</gene>
<proteinExistence type="predicted"/>
<evidence type="ECO:0000256" key="2">
    <source>
        <dbReference type="ARBA" id="ARBA00022448"/>
    </source>
</evidence>
<evidence type="ECO:0000256" key="8">
    <source>
        <dbReference type="ARBA" id="ARBA00023136"/>
    </source>
</evidence>
<evidence type="ECO:0000256" key="3">
    <source>
        <dbReference type="ARBA" id="ARBA00022449"/>
    </source>
</evidence>
<keyword evidence="4 11" id="KW-0812">Transmembrane</keyword>
<evidence type="ECO:0000256" key="5">
    <source>
        <dbReference type="ARBA" id="ARBA00022989"/>
    </source>
</evidence>
<keyword evidence="7" id="KW-0406">Ion transport</keyword>
<comment type="subcellular location">
    <subcellularLocation>
        <location evidence="1">Membrane</location>
        <topology evidence="1">Multi-pass membrane protein</topology>
    </subcellularLocation>
</comment>
<evidence type="ECO:0000256" key="6">
    <source>
        <dbReference type="ARBA" id="ARBA00023053"/>
    </source>
</evidence>
<feature type="transmembrane region" description="Helical" evidence="11">
    <location>
        <begin position="27"/>
        <end position="44"/>
    </location>
</feature>
<feature type="transmembrane region" description="Helical" evidence="11">
    <location>
        <begin position="334"/>
        <end position="353"/>
    </location>
</feature>
<evidence type="ECO:0000256" key="7">
    <source>
        <dbReference type="ARBA" id="ARBA00023065"/>
    </source>
</evidence>
<dbReference type="AlphaFoldDB" id="A0A9N8HQ44"/>
<feature type="transmembrane region" description="Helical" evidence="11">
    <location>
        <begin position="282"/>
        <end position="299"/>
    </location>
</feature>
<keyword evidence="8 11" id="KW-0472">Membrane</keyword>
<dbReference type="PANTHER" id="PTHR43562">
    <property type="entry name" value="NAPA-TYPE SODIUM/HYDROGEN ANTIPORTER"/>
    <property type="match status" value="1"/>
</dbReference>
<evidence type="ECO:0000256" key="4">
    <source>
        <dbReference type="ARBA" id="ARBA00022692"/>
    </source>
</evidence>
<evidence type="ECO:0000256" key="10">
    <source>
        <dbReference type="SAM" id="MobiDB-lite"/>
    </source>
</evidence>
<reference evidence="13" key="1">
    <citation type="submission" date="2020-06" db="EMBL/GenBank/DDBJ databases">
        <authorList>
            <consortium name="Plant Systems Biology data submission"/>
        </authorList>
    </citation>
    <scope>NUCLEOTIDE SEQUENCE</scope>
    <source>
        <strain evidence="13">D6</strain>
    </source>
</reference>